<sequence length="353" mass="37171">MLRQLLGLRTSVIQAPMFGVSTPALVAEVVKHGALGSYGAGVSPPTIVRKDLEEIARLVPDKRFNLNVFVESASSSRTSEHDSAANWNTYDRLLEPVRAALQLGMPSGSVPEPPASFLDDHLALAQEFRPAVVSFCFGVLDGAVVRDLQAFALVVGTATSVEEAAMLADAGVDAIVAQGSEAGGHRGGFIATRHPTDALIGSMALIPQICDAVGRSRIPVIAAGGISDARHVQAAIALGADAVQVGTAFVGTPESGASREWKLSLGPRVHPSTGTTVTRGLTGRPARMLRNKLVDALQPHEALAASSPWQRQRMRDIFQRKNAEYMGLLAGQGHRACDALTSVEAVLARLVVK</sequence>
<comment type="similarity">
    <text evidence="2">Belongs to the nitronate monooxygenase family. NMO class I subfamily.</text>
</comment>
<dbReference type="GO" id="GO:0018580">
    <property type="term" value="F:nitronate monooxygenase activity"/>
    <property type="evidence" value="ECO:0007669"/>
    <property type="project" value="InterPro"/>
</dbReference>
<reference evidence="7" key="1">
    <citation type="submission" date="2013-12" db="EMBL/GenBank/DDBJ databases">
        <title>The Genome Sequence of Aphanomyces invadans NJM9701.</title>
        <authorList>
            <consortium name="The Broad Institute Genomics Platform"/>
            <person name="Russ C."/>
            <person name="Tyler B."/>
            <person name="van West P."/>
            <person name="Dieguez-Uribeondo J."/>
            <person name="Young S.K."/>
            <person name="Zeng Q."/>
            <person name="Gargeya S."/>
            <person name="Fitzgerald M."/>
            <person name="Abouelleil A."/>
            <person name="Alvarado L."/>
            <person name="Chapman S.B."/>
            <person name="Gainer-Dewar J."/>
            <person name="Goldberg J."/>
            <person name="Griggs A."/>
            <person name="Gujja S."/>
            <person name="Hansen M."/>
            <person name="Howarth C."/>
            <person name="Imamovic A."/>
            <person name="Ireland A."/>
            <person name="Larimer J."/>
            <person name="McCowan C."/>
            <person name="Murphy C."/>
            <person name="Pearson M."/>
            <person name="Poon T.W."/>
            <person name="Priest M."/>
            <person name="Roberts A."/>
            <person name="Saif S."/>
            <person name="Shea T."/>
            <person name="Sykes S."/>
            <person name="Wortman J."/>
            <person name="Nusbaum C."/>
            <person name="Birren B."/>
        </authorList>
    </citation>
    <scope>NUCLEOTIDE SEQUENCE [LARGE SCALE GENOMIC DNA]</scope>
    <source>
        <strain evidence="7">NJM9701</strain>
    </source>
</reference>
<gene>
    <name evidence="7" type="ORF">H310_04762</name>
</gene>
<dbReference type="EMBL" id="KI913958">
    <property type="protein sequence ID" value="ETW04501.1"/>
    <property type="molecule type" value="Genomic_DNA"/>
</dbReference>
<organism evidence="7">
    <name type="scientific">Aphanomyces invadans</name>
    <dbReference type="NCBI Taxonomy" id="157072"/>
    <lineage>
        <taxon>Eukaryota</taxon>
        <taxon>Sar</taxon>
        <taxon>Stramenopiles</taxon>
        <taxon>Oomycota</taxon>
        <taxon>Saprolegniomycetes</taxon>
        <taxon>Saprolegniales</taxon>
        <taxon>Verrucalvaceae</taxon>
        <taxon>Aphanomyces</taxon>
    </lineage>
</organism>
<dbReference type="RefSeq" id="XP_008867457.1">
    <property type="nucleotide sequence ID" value="XM_008869235.1"/>
</dbReference>
<dbReference type="GeneID" id="20081812"/>
<dbReference type="CDD" id="cd04730">
    <property type="entry name" value="NPD_like"/>
    <property type="match status" value="1"/>
</dbReference>
<dbReference type="PANTHER" id="PTHR42747:SF3">
    <property type="entry name" value="NITRONATE MONOOXYGENASE-RELATED"/>
    <property type="match status" value="1"/>
</dbReference>
<dbReference type="Pfam" id="PF03060">
    <property type="entry name" value="NMO"/>
    <property type="match status" value="1"/>
</dbReference>
<evidence type="ECO:0000256" key="4">
    <source>
        <dbReference type="ARBA" id="ARBA00022643"/>
    </source>
</evidence>
<keyword evidence="5" id="KW-0560">Oxidoreductase</keyword>
<accession>A0A024UDM7</accession>
<protein>
    <submittedName>
        <fullName evidence="7">Uncharacterized protein</fullName>
    </submittedName>
</protein>
<comment type="cofactor">
    <cofactor evidence="1">
        <name>FMN</name>
        <dbReference type="ChEBI" id="CHEBI:58210"/>
    </cofactor>
</comment>
<dbReference type="InterPro" id="IPR004136">
    <property type="entry name" value="NMO"/>
</dbReference>
<dbReference type="eggNOG" id="ENOG502QSZT">
    <property type="taxonomic scope" value="Eukaryota"/>
</dbReference>
<keyword evidence="3" id="KW-0285">Flavoprotein</keyword>
<dbReference type="InterPro" id="IPR013785">
    <property type="entry name" value="Aldolase_TIM"/>
</dbReference>
<dbReference type="Gene3D" id="3.20.20.70">
    <property type="entry name" value="Aldolase class I"/>
    <property type="match status" value="1"/>
</dbReference>
<evidence type="ECO:0000313" key="7">
    <source>
        <dbReference type="EMBL" id="ETW04501.1"/>
    </source>
</evidence>
<dbReference type="AlphaFoldDB" id="A0A024UDM7"/>
<keyword evidence="4" id="KW-0288">FMN</keyword>
<dbReference type="PANTHER" id="PTHR42747">
    <property type="entry name" value="NITRONATE MONOOXYGENASE-RELATED"/>
    <property type="match status" value="1"/>
</dbReference>
<dbReference type="VEuPathDB" id="FungiDB:H310_04762"/>
<dbReference type="SUPFAM" id="SSF51412">
    <property type="entry name" value="Inosine monophosphate dehydrogenase (IMPDH)"/>
    <property type="match status" value="1"/>
</dbReference>
<evidence type="ECO:0000256" key="3">
    <source>
        <dbReference type="ARBA" id="ARBA00022630"/>
    </source>
</evidence>
<name>A0A024UDM7_9STRA</name>
<evidence type="ECO:0000256" key="5">
    <source>
        <dbReference type="ARBA" id="ARBA00023002"/>
    </source>
</evidence>
<evidence type="ECO:0000256" key="2">
    <source>
        <dbReference type="ARBA" id="ARBA00009881"/>
    </source>
</evidence>
<dbReference type="STRING" id="157072.A0A024UDM7"/>
<evidence type="ECO:0000256" key="6">
    <source>
        <dbReference type="ARBA" id="ARBA00023033"/>
    </source>
</evidence>
<evidence type="ECO:0000256" key="1">
    <source>
        <dbReference type="ARBA" id="ARBA00001917"/>
    </source>
</evidence>
<proteinExistence type="inferred from homology"/>
<keyword evidence="6" id="KW-0503">Monooxygenase</keyword>
<dbReference type="OrthoDB" id="10265891at2759"/>